<protein>
    <submittedName>
        <fullName evidence="2">Uncharacterized protein</fullName>
    </submittedName>
</protein>
<evidence type="ECO:0000313" key="3">
    <source>
        <dbReference type="Proteomes" id="UP000005226"/>
    </source>
</evidence>
<dbReference type="AlphaFoldDB" id="A0A674P5U8"/>
<dbReference type="Ensembl" id="ENSTRUT00000076315.1">
    <property type="protein sequence ID" value="ENSTRUP00000081122.1"/>
    <property type="gene ID" value="ENSTRUG00000030202.1"/>
</dbReference>
<dbReference type="Proteomes" id="UP000005226">
    <property type="component" value="Chromosome 1"/>
</dbReference>
<dbReference type="InParanoid" id="A0A674P5U8"/>
<keyword evidence="3" id="KW-1185">Reference proteome</keyword>
<feature type="region of interest" description="Disordered" evidence="1">
    <location>
        <begin position="1"/>
        <end position="39"/>
    </location>
</feature>
<reference evidence="2 3" key="1">
    <citation type="journal article" date="2011" name="Genome Biol. Evol.">
        <title>Integration of the genetic map and genome assembly of fugu facilitates insights into distinct features of genome evolution in teleosts and mammals.</title>
        <authorList>
            <person name="Kai W."/>
            <person name="Kikuchi K."/>
            <person name="Tohari S."/>
            <person name="Chew A.K."/>
            <person name="Tay A."/>
            <person name="Fujiwara A."/>
            <person name="Hosoya S."/>
            <person name="Suetake H."/>
            <person name="Naruse K."/>
            <person name="Brenner S."/>
            <person name="Suzuki Y."/>
            <person name="Venkatesh B."/>
        </authorList>
    </citation>
    <scope>NUCLEOTIDE SEQUENCE [LARGE SCALE GENOMIC DNA]</scope>
</reference>
<evidence type="ECO:0000313" key="2">
    <source>
        <dbReference type="Ensembl" id="ENSTRUP00000081122.1"/>
    </source>
</evidence>
<accession>A0A674P5U8</accession>
<reference evidence="2" key="2">
    <citation type="submission" date="2025-08" db="UniProtKB">
        <authorList>
            <consortium name="Ensembl"/>
        </authorList>
    </citation>
    <scope>IDENTIFICATION</scope>
</reference>
<organism evidence="2 3">
    <name type="scientific">Takifugu rubripes</name>
    <name type="common">Japanese pufferfish</name>
    <name type="synonym">Fugu rubripes</name>
    <dbReference type="NCBI Taxonomy" id="31033"/>
    <lineage>
        <taxon>Eukaryota</taxon>
        <taxon>Metazoa</taxon>
        <taxon>Chordata</taxon>
        <taxon>Craniata</taxon>
        <taxon>Vertebrata</taxon>
        <taxon>Euteleostomi</taxon>
        <taxon>Actinopterygii</taxon>
        <taxon>Neopterygii</taxon>
        <taxon>Teleostei</taxon>
        <taxon>Neoteleostei</taxon>
        <taxon>Acanthomorphata</taxon>
        <taxon>Eupercaria</taxon>
        <taxon>Tetraodontiformes</taxon>
        <taxon>Tetradontoidea</taxon>
        <taxon>Tetraodontidae</taxon>
        <taxon>Takifugu</taxon>
    </lineage>
</organism>
<feature type="compositionally biased region" description="Pro residues" evidence="1">
    <location>
        <begin position="1"/>
        <end position="15"/>
    </location>
</feature>
<sequence length="97" mass="11242">MAATPPPLGTPPGLPAPSQERVKTGRRDSEKQPERDGEISHLFVRNNRFEGAQTHEPSFLKIVLIIYYFRTQDFFLLSYRLKRAWHRKSGRRSTESS</sequence>
<feature type="compositionally biased region" description="Basic and acidic residues" evidence="1">
    <location>
        <begin position="20"/>
        <end position="39"/>
    </location>
</feature>
<proteinExistence type="predicted"/>
<name>A0A674P5U8_TAKRU</name>
<reference evidence="2" key="3">
    <citation type="submission" date="2025-09" db="UniProtKB">
        <authorList>
            <consortium name="Ensembl"/>
        </authorList>
    </citation>
    <scope>IDENTIFICATION</scope>
</reference>
<evidence type="ECO:0000256" key="1">
    <source>
        <dbReference type="SAM" id="MobiDB-lite"/>
    </source>
</evidence>